<reference evidence="1" key="1">
    <citation type="journal article" date="2015" name="Nature">
        <title>Complex archaea that bridge the gap between prokaryotes and eukaryotes.</title>
        <authorList>
            <person name="Spang A."/>
            <person name="Saw J.H."/>
            <person name="Jorgensen S.L."/>
            <person name="Zaremba-Niedzwiedzka K."/>
            <person name="Martijn J."/>
            <person name="Lind A.E."/>
            <person name="van Eijk R."/>
            <person name="Schleper C."/>
            <person name="Guy L."/>
            <person name="Ettema T.J."/>
        </authorList>
    </citation>
    <scope>NUCLEOTIDE SEQUENCE</scope>
</reference>
<dbReference type="AlphaFoldDB" id="A0A0F9GG19"/>
<accession>A0A0F9GG19</accession>
<evidence type="ECO:0000313" key="1">
    <source>
        <dbReference type="EMBL" id="KKL62147.1"/>
    </source>
</evidence>
<sequence length="43" mass="4400">MALSASANRQSKGLGKRRVFPVATGVTIYKGALVSVTATGYAT</sequence>
<name>A0A0F9GG19_9ZZZZ</name>
<organism evidence="1">
    <name type="scientific">marine sediment metagenome</name>
    <dbReference type="NCBI Taxonomy" id="412755"/>
    <lineage>
        <taxon>unclassified sequences</taxon>
        <taxon>metagenomes</taxon>
        <taxon>ecological metagenomes</taxon>
    </lineage>
</organism>
<proteinExistence type="predicted"/>
<dbReference type="EMBL" id="LAZR01028583">
    <property type="protein sequence ID" value="KKL62147.1"/>
    <property type="molecule type" value="Genomic_DNA"/>
</dbReference>
<feature type="non-terminal residue" evidence="1">
    <location>
        <position position="43"/>
    </location>
</feature>
<comment type="caution">
    <text evidence="1">The sequence shown here is derived from an EMBL/GenBank/DDBJ whole genome shotgun (WGS) entry which is preliminary data.</text>
</comment>
<gene>
    <name evidence="1" type="ORF">LCGC14_2188130</name>
</gene>
<protein>
    <submittedName>
        <fullName evidence="1">Uncharacterized protein</fullName>
    </submittedName>
</protein>